<keyword evidence="2" id="KW-0812">Transmembrane</keyword>
<keyword evidence="3" id="KW-0732">Signal</keyword>
<feature type="signal peptide" evidence="3">
    <location>
        <begin position="1"/>
        <end position="20"/>
    </location>
</feature>
<dbReference type="EMBL" id="JAEOAQ010000007">
    <property type="protein sequence ID" value="KAG5417255.1"/>
    <property type="molecule type" value="Genomic_DNA"/>
</dbReference>
<dbReference type="RefSeq" id="XP_067546371.1">
    <property type="nucleotide sequence ID" value="XM_067694006.1"/>
</dbReference>
<evidence type="ECO:0000256" key="2">
    <source>
        <dbReference type="SAM" id="Phobius"/>
    </source>
</evidence>
<evidence type="ECO:0000256" key="3">
    <source>
        <dbReference type="SAM" id="SignalP"/>
    </source>
</evidence>
<keyword evidence="2" id="KW-1133">Transmembrane helix</keyword>
<comment type="caution">
    <text evidence="4">The sequence shown here is derived from an EMBL/GenBank/DDBJ whole genome shotgun (WGS) entry which is preliminary data.</text>
</comment>
<reference evidence="4 5" key="1">
    <citation type="submission" date="2020-12" db="EMBL/GenBank/DDBJ databases">
        <title>Effect of drift, selection, and recombination on the evolution of hybrid genomes in Candida yeast pathogens.</title>
        <authorList>
            <person name="Mixao V."/>
            <person name="Ksiezopolska E."/>
            <person name="Saus E."/>
            <person name="Boekhout T."/>
            <person name="Gacser A."/>
            <person name="Gabaldon T."/>
        </authorList>
    </citation>
    <scope>NUCLEOTIDE SEQUENCE [LARGE SCALE GENOMIC DNA]</scope>
    <source>
        <strain evidence="4 5">BP57</strain>
    </source>
</reference>
<dbReference type="Proteomes" id="UP000669133">
    <property type="component" value="Unassembled WGS sequence"/>
</dbReference>
<evidence type="ECO:0000313" key="5">
    <source>
        <dbReference type="Proteomes" id="UP000669133"/>
    </source>
</evidence>
<dbReference type="GeneID" id="93653517"/>
<feature type="region of interest" description="Disordered" evidence="1">
    <location>
        <begin position="159"/>
        <end position="196"/>
    </location>
</feature>
<evidence type="ECO:0000313" key="4">
    <source>
        <dbReference type="EMBL" id="KAG5417255.1"/>
    </source>
</evidence>
<accession>A0A8H7ZD66</accession>
<protein>
    <submittedName>
        <fullName evidence="4">Uncharacterized protein</fullName>
    </submittedName>
</protein>
<name>A0A8H7ZD66_9ASCO</name>
<dbReference type="AlphaFoldDB" id="A0A8H7ZD66"/>
<keyword evidence="5" id="KW-1185">Reference proteome</keyword>
<keyword evidence="2" id="KW-0472">Membrane</keyword>
<feature type="chain" id="PRO_5034262309" evidence="3">
    <location>
        <begin position="21"/>
        <end position="196"/>
    </location>
</feature>
<proteinExistence type="predicted"/>
<feature type="compositionally biased region" description="Acidic residues" evidence="1">
    <location>
        <begin position="90"/>
        <end position="99"/>
    </location>
</feature>
<gene>
    <name evidence="4" type="ORF">I9W82_004888</name>
</gene>
<feature type="transmembrane region" description="Helical" evidence="2">
    <location>
        <begin position="126"/>
        <end position="149"/>
    </location>
</feature>
<evidence type="ECO:0000256" key="1">
    <source>
        <dbReference type="SAM" id="MobiDB-lite"/>
    </source>
</evidence>
<organism evidence="4 5">
    <name type="scientific">Candida metapsilosis</name>
    <dbReference type="NCBI Taxonomy" id="273372"/>
    <lineage>
        <taxon>Eukaryota</taxon>
        <taxon>Fungi</taxon>
        <taxon>Dikarya</taxon>
        <taxon>Ascomycota</taxon>
        <taxon>Saccharomycotina</taxon>
        <taxon>Pichiomycetes</taxon>
        <taxon>Debaryomycetaceae</taxon>
        <taxon>Candida/Lodderomyces clade</taxon>
        <taxon>Candida</taxon>
    </lineage>
</organism>
<feature type="region of interest" description="Disordered" evidence="1">
    <location>
        <begin position="83"/>
        <end position="107"/>
    </location>
</feature>
<feature type="compositionally biased region" description="Basic and acidic residues" evidence="1">
    <location>
        <begin position="183"/>
        <end position="196"/>
    </location>
</feature>
<sequence length="196" mass="20936">MHFGICIVAIVISSWSGADSTVGGSIIGSPGVLKDIPSSTAADSKESEQTQFGECSKTASVNSDVSSYDIDTMTYSYVNPHDDVFGRDEGENDESEDCESSTTTSTESYSDAYNFGMVILLVSSPILMGIGLILLVSLVMVIFWTIVWICSALCGTSEDDSPGHQPTTEVSRVYTPPNVPRPDPARLKSDEETLVG</sequence>